<feature type="transmembrane region" description="Helical" evidence="1">
    <location>
        <begin position="41"/>
        <end position="66"/>
    </location>
</feature>
<evidence type="ECO:0000256" key="1">
    <source>
        <dbReference type="SAM" id="Phobius"/>
    </source>
</evidence>
<dbReference type="OrthoDB" id="389749at2"/>
<evidence type="ECO:0000313" key="2">
    <source>
        <dbReference type="EMBL" id="ATX71462.1"/>
    </source>
</evidence>
<keyword evidence="3" id="KW-1185">Reference proteome</keyword>
<dbReference type="RefSeq" id="WP_100254994.1">
    <property type="nucleotide sequence ID" value="NZ_CP015819.1"/>
</dbReference>
<reference evidence="2 3" key="1">
    <citation type="submission" date="2017-11" db="EMBL/GenBank/DDBJ databases">
        <title>Complete genome sequence of Spiroplasma clarkii CN-5 (DSM 19994).</title>
        <authorList>
            <person name="Tsai Y.-M."/>
            <person name="Chang A."/>
            <person name="Lo W.-S."/>
            <person name="Kuo C.-H."/>
        </authorList>
    </citation>
    <scope>NUCLEOTIDE SEQUENCE [LARGE SCALE GENOMIC DNA]</scope>
    <source>
        <strain evidence="2 3">CN-5</strain>
    </source>
</reference>
<feature type="transmembrane region" description="Helical" evidence="1">
    <location>
        <begin position="78"/>
        <end position="96"/>
    </location>
</feature>
<protein>
    <recommendedName>
        <fullName evidence="4">Transmembrane protein</fullName>
    </recommendedName>
</protein>
<sequence length="267" mass="29397">MGFKIWKIAIGFILTVAIVVMLPFVYISWIDSLQVVFLKEIALVPIIVWAIIGFQVLNFIFVLLSLNKNEQVKKITTIFNVSFSVLLLFLVPLVIFKTGLTQLPIIISIVTLLGGDLGVTVSAAVIKAKVINNQVYNTANAVVNSPVSDIAMGSATSDPTELRTRIQNMQSGLSKSFEEAIDEIEKTGTLSGIKIGKITDDDIDNNKIVPVSLAEIEKKPEALGQVETNGGLVNNLDYESIHETSLSRKSDDKDFLSKREFDDWDSH</sequence>
<keyword evidence="1" id="KW-0812">Transmembrane</keyword>
<dbReference type="EMBL" id="CP024870">
    <property type="protein sequence ID" value="ATX71462.1"/>
    <property type="molecule type" value="Genomic_DNA"/>
</dbReference>
<feature type="transmembrane region" description="Helical" evidence="1">
    <location>
        <begin position="9"/>
        <end position="29"/>
    </location>
</feature>
<dbReference type="Proteomes" id="UP000231179">
    <property type="component" value="Chromosome"/>
</dbReference>
<organism evidence="2 3">
    <name type="scientific">Spiroplasma clarkii</name>
    <dbReference type="NCBI Taxonomy" id="2139"/>
    <lineage>
        <taxon>Bacteria</taxon>
        <taxon>Bacillati</taxon>
        <taxon>Mycoplasmatota</taxon>
        <taxon>Mollicutes</taxon>
        <taxon>Entomoplasmatales</taxon>
        <taxon>Spiroplasmataceae</taxon>
        <taxon>Spiroplasma</taxon>
    </lineage>
</organism>
<feature type="transmembrane region" description="Helical" evidence="1">
    <location>
        <begin position="102"/>
        <end position="126"/>
    </location>
</feature>
<proteinExistence type="predicted"/>
<dbReference type="KEGG" id="scla:SCLARK_001656"/>
<accession>A0A1Y0L269</accession>
<name>A0A1Y0L269_9MOLU</name>
<evidence type="ECO:0008006" key="4">
    <source>
        <dbReference type="Google" id="ProtNLM"/>
    </source>
</evidence>
<evidence type="ECO:0000313" key="3">
    <source>
        <dbReference type="Proteomes" id="UP000231179"/>
    </source>
</evidence>
<gene>
    <name evidence="2" type="ORF">SCLAR_v1c11620</name>
</gene>
<keyword evidence="1" id="KW-1133">Transmembrane helix</keyword>
<keyword evidence="1" id="KW-0472">Membrane</keyword>
<dbReference type="AlphaFoldDB" id="A0A1Y0L269"/>